<evidence type="ECO:0000313" key="3">
    <source>
        <dbReference type="Proteomes" id="UP000184292"/>
    </source>
</evidence>
<organism evidence="2 3">
    <name type="scientific">Wenxinia saemankumensis</name>
    <dbReference type="NCBI Taxonomy" id="1447782"/>
    <lineage>
        <taxon>Bacteria</taxon>
        <taxon>Pseudomonadati</taxon>
        <taxon>Pseudomonadota</taxon>
        <taxon>Alphaproteobacteria</taxon>
        <taxon>Rhodobacterales</taxon>
        <taxon>Roseobacteraceae</taxon>
        <taxon>Wenxinia</taxon>
    </lineage>
</organism>
<keyword evidence="1" id="KW-0812">Transmembrane</keyword>
<gene>
    <name evidence="2" type="ORF">SAMN05444417_3012</name>
</gene>
<dbReference type="OrthoDB" id="7862519at2"/>
<proteinExistence type="predicted"/>
<evidence type="ECO:0000256" key="1">
    <source>
        <dbReference type="SAM" id="Phobius"/>
    </source>
</evidence>
<feature type="transmembrane region" description="Helical" evidence="1">
    <location>
        <begin position="51"/>
        <end position="71"/>
    </location>
</feature>
<dbReference type="RefSeq" id="WP_073332689.1">
    <property type="nucleotide sequence ID" value="NZ_FQYO01000005.1"/>
</dbReference>
<accession>A0A1M6GZ20</accession>
<keyword evidence="1" id="KW-0472">Membrane</keyword>
<dbReference type="Proteomes" id="UP000184292">
    <property type="component" value="Unassembled WGS sequence"/>
</dbReference>
<feature type="transmembrane region" description="Helical" evidence="1">
    <location>
        <begin position="21"/>
        <end position="39"/>
    </location>
</feature>
<dbReference type="AlphaFoldDB" id="A0A1M6GZ20"/>
<dbReference type="STRING" id="1447782.SAMN05444417_3012"/>
<protein>
    <recommendedName>
        <fullName evidence="4">PH domain-containing protein</fullName>
    </recommendedName>
</protein>
<reference evidence="2 3" key="1">
    <citation type="submission" date="2016-11" db="EMBL/GenBank/DDBJ databases">
        <authorList>
            <person name="Jaros S."/>
            <person name="Januszkiewicz K."/>
            <person name="Wedrychowicz H."/>
        </authorList>
    </citation>
    <scope>NUCLEOTIDE SEQUENCE [LARGE SCALE GENOMIC DNA]</scope>
    <source>
        <strain evidence="2 3">DSM 100565</strain>
    </source>
</reference>
<name>A0A1M6GZ20_9RHOB</name>
<evidence type="ECO:0008006" key="4">
    <source>
        <dbReference type="Google" id="ProtNLM"/>
    </source>
</evidence>
<dbReference type="EMBL" id="FQYO01000005">
    <property type="protein sequence ID" value="SHJ15218.1"/>
    <property type="molecule type" value="Genomic_DNA"/>
</dbReference>
<evidence type="ECO:0000313" key="2">
    <source>
        <dbReference type="EMBL" id="SHJ15218.1"/>
    </source>
</evidence>
<keyword evidence="1" id="KW-1133">Transmembrane helix</keyword>
<sequence>MDPDDPFDTRRDLAAAGPRRVAAVAALALLGLVLVWLGLGAAPVEGRESHPLGRVALLALGVLALVGAEAVRRATARALILDRTGLHDDRGRMLARWEEIARVDRGAFAFKPSNGFVLHLTGRAPRGWAPGLWWRIGRRVGIGGVLNARASRVMAEEIAMRLALSRQGPGGGGRG</sequence>
<keyword evidence="3" id="KW-1185">Reference proteome</keyword>